<feature type="compositionally biased region" description="Polar residues" evidence="3">
    <location>
        <begin position="1"/>
        <end position="12"/>
    </location>
</feature>
<dbReference type="PANTHER" id="PTHR43008">
    <property type="entry name" value="BENZIL REDUCTASE"/>
    <property type="match status" value="1"/>
</dbReference>
<dbReference type="InterPro" id="IPR036291">
    <property type="entry name" value="NAD(P)-bd_dom_sf"/>
</dbReference>
<protein>
    <recommendedName>
        <fullName evidence="6">NAD(P)-binding protein</fullName>
    </recommendedName>
</protein>
<feature type="region of interest" description="Disordered" evidence="3">
    <location>
        <begin position="84"/>
        <end position="107"/>
    </location>
</feature>
<sequence>MSSNPPNSLTSTYHRDPYPAISHTKPNLSQVGRTVLITGGGGGIGFEIARSFAKAGASKIIIIERRGALLDDAAGKLRDEFKDSSTEFIPEQGDIGDDTSVNSLRIS</sequence>
<organism evidence="4 5">
    <name type="scientific">Lentinula aciculospora</name>
    <dbReference type="NCBI Taxonomy" id="153920"/>
    <lineage>
        <taxon>Eukaryota</taxon>
        <taxon>Fungi</taxon>
        <taxon>Dikarya</taxon>
        <taxon>Basidiomycota</taxon>
        <taxon>Agaricomycotina</taxon>
        <taxon>Agaricomycetes</taxon>
        <taxon>Agaricomycetidae</taxon>
        <taxon>Agaricales</taxon>
        <taxon>Marasmiineae</taxon>
        <taxon>Omphalotaceae</taxon>
        <taxon>Lentinula</taxon>
    </lineage>
</organism>
<gene>
    <name evidence="4" type="ORF">J3R30DRAFT_1799355</name>
</gene>
<keyword evidence="5" id="KW-1185">Reference proteome</keyword>
<evidence type="ECO:0000256" key="1">
    <source>
        <dbReference type="ARBA" id="ARBA00006484"/>
    </source>
</evidence>
<dbReference type="Gene3D" id="3.40.50.720">
    <property type="entry name" value="NAD(P)-binding Rossmann-like Domain"/>
    <property type="match status" value="1"/>
</dbReference>
<dbReference type="OrthoDB" id="2833899at2759"/>
<dbReference type="PANTHER" id="PTHR43008:SF4">
    <property type="entry name" value="CHAIN DEHYDROGENASE, PUTATIVE (AFU_ORTHOLOGUE AFUA_4G08710)-RELATED"/>
    <property type="match status" value="1"/>
</dbReference>
<name>A0A9W9AIT1_9AGAR</name>
<dbReference type="GO" id="GO:0016616">
    <property type="term" value="F:oxidoreductase activity, acting on the CH-OH group of donors, NAD or NADP as acceptor"/>
    <property type="evidence" value="ECO:0007669"/>
    <property type="project" value="UniProtKB-ARBA"/>
</dbReference>
<proteinExistence type="inferred from homology"/>
<evidence type="ECO:0008006" key="6">
    <source>
        <dbReference type="Google" id="ProtNLM"/>
    </source>
</evidence>
<accession>A0A9W9AIT1</accession>
<dbReference type="EMBL" id="JAOTPV010000004">
    <property type="protein sequence ID" value="KAJ4483562.1"/>
    <property type="molecule type" value="Genomic_DNA"/>
</dbReference>
<keyword evidence="2" id="KW-0560">Oxidoreductase</keyword>
<evidence type="ECO:0000313" key="5">
    <source>
        <dbReference type="Proteomes" id="UP001150266"/>
    </source>
</evidence>
<dbReference type="AlphaFoldDB" id="A0A9W9AIT1"/>
<dbReference type="Proteomes" id="UP001150266">
    <property type="component" value="Unassembled WGS sequence"/>
</dbReference>
<evidence type="ECO:0000256" key="2">
    <source>
        <dbReference type="ARBA" id="ARBA00023002"/>
    </source>
</evidence>
<comment type="similarity">
    <text evidence="1">Belongs to the short-chain dehydrogenases/reductases (SDR) family.</text>
</comment>
<dbReference type="SUPFAM" id="SSF51735">
    <property type="entry name" value="NAD(P)-binding Rossmann-fold domains"/>
    <property type="match status" value="1"/>
</dbReference>
<evidence type="ECO:0000313" key="4">
    <source>
        <dbReference type="EMBL" id="KAJ4483562.1"/>
    </source>
</evidence>
<reference evidence="4" key="1">
    <citation type="submission" date="2022-08" db="EMBL/GenBank/DDBJ databases">
        <title>A Global Phylogenomic Analysis of the Shiitake Genus Lentinula.</title>
        <authorList>
            <consortium name="DOE Joint Genome Institute"/>
            <person name="Sierra-Patev S."/>
            <person name="Min B."/>
            <person name="Naranjo-Ortiz M."/>
            <person name="Looney B."/>
            <person name="Konkel Z."/>
            <person name="Slot J.C."/>
            <person name="Sakamoto Y."/>
            <person name="Steenwyk J.L."/>
            <person name="Rokas A."/>
            <person name="Carro J."/>
            <person name="Camarero S."/>
            <person name="Ferreira P."/>
            <person name="Molpeceres G."/>
            <person name="Ruiz-Duenas F.J."/>
            <person name="Serrano A."/>
            <person name="Henrissat B."/>
            <person name="Drula E."/>
            <person name="Hughes K.W."/>
            <person name="Mata J.L."/>
            <person name="Ishikawa N.K."/>
            <person name="Vargas-Isla R."/>
            <person name="Ushijima S."/>
            <person name="Smith C.A."/>
            <person name="Ahrendt S."/>
            <person name="Andreopoulos W."/>
            <person name="He G."/>
            <person name="Labutti K."/>
            <person name="Lipzen A."/>
            <person name="Ng V."/>
            <person name="Riley R."/>
            <person name="Sandor L."/>
            <person name="Barry K."/>
            <person name="Martinez A.T."/>
            <person name="Xiao Y."/>
            <person name="Gibbons J.G."/>
            <person name="Terashima K."/>
            <person name="Grigoriev I.V."/>
            <person name="Hibbett D.S."/>
        </authorList>
    </citation>
    <scope>NUCLEOTIDE SEQUENCE</scope>
    <source>
        <strain evidence="4">JLM2183</strain>
    </source>
</reference>
<dbReference type="Pfam" id="PF00106">
    <property type="entry name" value="adh_short"/>
    <property type="match status" value="1"/>
</dbReference>
<comment type="caution">
    <text evidence="4">The sequence shown here is derived from an EMBL/GenBank/DDBJ whole genome shotgun (WGS) entry which is preliminary data.</text>
</comment>
<dbReference type="InterPro" id="IPR002347">
    <property type="entry name" value="SDR_fam"/>
</dbReference>
<feature type="region of interest" description="Disordered" evidence="3">
    <location>
        <begin position="1"/>
        <end position="25"/>
    </location>
</feature>
<evidence type="ECO:0000256" key="3">
    <source>
        <dbReference type="SAM" id="MobiDB-lite"/>
    </source>
</evidence>
<dbReference type="GO" id="GO:0050664">
    <property type="term" value="F:oxidoreductase activity, acting on NAD(P)H, oxygen as acceptor"/>
    <property type="evidence" value="ECO:0007669"/>
    <property type="project" value="TreeGrafter"/>
</dbReference>